<dbReference type="SUPFAM" id="SSF51120">
    <property type="entry name" value="beta-Roll"/>
    <property type="match status" value="1"/>
</dbReference>
<dbReference type="Pfam" id="PF08548">
    <property type="entry name" value="Peptidase_M10_C"/>
    <property type="match status" value="1"/>
</dbReference>
<feature type="compositionally biased region" description="Polar residues" evidence="4">
    <location>
        <begin position="1"/>
        <end position="17"/>
    </location>
</feature>
<keyword evidence="2" id="KW-0964">Secreted</keyword>
<keyword evidence="3" id="KW-0677">Repeat</keyword>
<dbReference type="Proteomes" id="UP001617213">
    <property type="component" value="Unassembled WGS sequence"/>
</dbReference>
<gene>
    <name evidence="6" type="ORF">ACIOWJ_00795</name>
</gene>
<dbReference type="InterPro" id="IPR011049">
    <property type="entry name" value="Serralysin-like_metalloprot_C"/>
</dbReference>
<comment type="subcellular location">
    <subcellularLocation>
        <location evidence="1">Secreted</location>
    </subcellularLocation>
</comment>
<keyword evidence="7" id="KW-1185">Reference proteome</keyword>
<protein>
    <submittedName>
        <fullName evidence="6">M10 family metallopeptidase C-terminal domain-containing protein</fullName>
    </submittedName>
</protein>
<dbReference type="EMBL" id="JBIUWZ010000001">
    <property type="protein sequence ID" value="MFJ2676629.1"/>
    <property type="molecule type" value="Genomic_DNA"/>
</dbReference>
<sequence>MSSVQSLPNSGTWTRPENSLPVLRGTDARERLNARPDEASVLVGGGGSDQLVGARGANTFKYEHLTDSTSNDPDTIFNFNPREDKVDLSDMVKNNKIKIIHIRPRAPAEVGDVQLKHSPFGWSTLDMKVNAQGPNFSIRIDNVKLLADHVKFFS</sequence>
<dbReference type="Gene3D" id="2.150.10.10">
    <property type="entry name" value="Serralysin-like metalloprotease, C-terminal"/>
    <property type="match status" value="1"/>
</dbReference>
<evidence type="ECO:0000259" key="5">
    <source>
        <dbReference type="Pfam" id="PF08548"/>
    </source>
</evidence>
<feature type="region of interest" description="Disordered" evidence="4">
    <location>
        <begin position="1"/>
        <end position="24"/>
    </location>
</feature>
<dbReference type="RefSeq" id="WP_181643887.1">
    <property type="nucleotide sequence ID" value="NZ_JAAOWU010000012.1"/>
</dbReference>
<organism evidence="6 7">
    <name type="scientific">Pseudomonas sivasensis</name>
    <dbReference type="NCBI Taxonomy" id="1880678"/>
    <lineage>
        <taxon>Bacteria</taxon>
        <taxon>Pseudomonadati</taxon>
        <taxon>Pseudomonadota</taxon>
        <taxon>Gammaproteobacteria</taxon>
        <taxon>Pseudomonadales</taxon>
        <taxon>Pseudomonadaceae</taxon>
        <taxon>Pseudomonas</taxon>
    </lineage>
</organism>
<reference evidence="6 7" key="1">
    <citation type="submission" date="2024-10" db="EMBL/GenBank/DDBJ databases">
        <title>The Natural Products Discovery Center: Release of the First 8490 Sequenced Strains for Exploring Actinobacteria Biosynthetic Diversity.</title>
        <authorList>
            <person name="Kalkreuter E."/>
            <person name="Kautsar S.A."/>
            <person name="Yang D."/>
            <person name="Bader C.D."/>
            <person name="Teijaro C.N."/>
            <person name="Fluegel L."/>
            <person name="Davis C.M."/>
            <person name="Simpson J.R."/>
            <person name="Lauterbach L."/>
            <person name="Steele A.D."/>
            <person name="Gui C."/>
            <person name="Meng S."/>
            <person name="Li G."/>
            <person name="Viehrig K."/>
            <person name="Ye F."/>
            <person name="Su P."/>
            <person name="Kiefer A.F."/>
            <person name="Nichols A."/>
            <person name="Cepeda A.J."/>
            <person name="Yan W."/>
            <person name="Fan B."/>
            <person name="Jiang Y."/>
            <person name="Adhikari A."/>
            <person name="Zheng C.-J."/>
            <person name="Schuster L."/>
            <person name="Cowan T.M."/>
            <person name="Smanski M.J."/>
            <person name="Chevrette M.G."/>
            <person name="De Carvalho L.P.S."/>
            <person name="Shen B."/>
        </authorList>
    </citation>
    <scope>NUCLEOTIDE SEQUENCE [LARGE SCALE GENOMIC DNA]</scope>
    <source>
        <strain evidence="6 7">NPDC087581</strain>
    </source>
</reference>
<evidence type="ECO:0000256" key="2">
    <source>
        <dbReference type="ARBA" id="ARBA00022525"/>
    </source>
</evidence>
<dbReference type="InterPro" id="IPR013858">
    <property type="entry name" value="Peptidase_M10B_C"/>
</dbReference>
<evidence type="ECO:0000313" key="6">
    <source>
        <dbReference type="EMBL" id="MFJ2676629.1"/>
    </source>
</evidence>
<evidence type="ECO:0000256" key="3">
    <source>
        <dbReference type="ARBA" id="ARBA00022737"/>
    </source>
</evidence>
<proteinExistence type="predicted"/>
<evidence type="ECO:0000313" key="7">
    <source>
        <dbReference type="Proteomes" id="UP001617213"/>
    </source>
</evidence>
<evidence type="ECO:0000256" key="4">
    <source>
        <dbReference type="SAM" id="MobiDB-lite"/>
    </source>
</evidence>
<evidence type="ECO:0000256" key="1">
    <source>
        <dbReference type="ARBA" id="ARBA00004613"/>
    </source>
</evidence>
<name>A0ABW8DW54_9PSED</name>
<accession>A0ABW8DW54</accession>
<comment type="caution">
    <text evidence="6">The sequence shown here is derived from an EMBL/GenBank/DDBJ whole genome shotgun (WGS) entry which is preliminary data.</text>
</comment>
<feature type="domain" description="Peptidase M10 serralysin C-terminal" evidence="5">
    <location>
        <begin position="43"/>
        <end position="118"/>
    </location>
</feature>